<feature type="compositionally biased region" description="Basic and acidic residues" evidence="1">
    <location>
        <begin position="28"/>
        <end position="80"/>
    </location>
</feature>
<organism evidence="3 4">
    <name type="scientific">Curtobacterium citreum</name>
    <dbReference type="NCBI Taxonomy" id="2036"/>
    <lineage>
        <taxon>Bacteria</taxon>
        <taxon>Bacillati</taxon>
        <taxon>Actinomycetota</taxon>
        <taxon>Actinomycetes</taxon>
        <taxon>Micrococcales</taxon>
        <taxon>Microbacteriaceae</taxon>
        <taxon>Curtobacterium</taxon>
    </lineage>
</organism>
<proteinExistence type="predicted"/>
<reference evidence="3 4" key="1">
    <citation type="submission" date="2020-05" db="EMBL/GenBank/DDBJ databases">
        <title>Genome Sequencing of Type Strains.</title>
        <authorList>
            <person name="Lemaire J.F."/>
            <person name="Inderbitzin P."/>
            <person name="Gregorio O.A."/>
            <person name="Collins S.B."/>
            <person name="Wespe N."/>
            <person name="Knight-Connoni V."/>
        </authorList>
    </citation>
    <scope>NUCLEOTIDE SEQUENCE [LARGE SCALE GENOMIC DNA]</scope>
    <source>
        <strain evidence="3 4">DSM 20512</strain>
    </source>
</reference>
<keyword evidence="2" id="KW-1133">Transmembrane helix</keyword>
<dbReference type="EMBL" id="JABMCG010000126">
    <property type="protein sequence ID" value="NUU29720.1"/>
    <property type="molecule type" value="Genomic_DNA"/>
</dbReference>
<accession>A0A850DZT9</accession>
<sequence length="248" mass="26041">MTNDDRSNEDRTGDGRAPSWGEAPQHGSADRAGDLPRYGERDDAPRYGERSDERADAPRYGERSDAPRWGEQHGDRDGRPADSPTWGEQHGSHQPYAAAAAPTSANAPAWQSYDEPKRKKKTVGVVAFVLALVAVVLAVVAGTVFGSAFGANSAIRDAILNGSAATQSGQEDLQRQLMNDPTILTSSGGAGIAILIGTVLGLWALVQGIIAIVTKRGRAFGVVAVILAVLGPVVLYIVFAVALGSQLT</sequence>
<protein>
    <submittedName>
        <fullName evidence="3">Uncharacterized protein</fullName>
    </submittedName>
</protein>
<evidence type="ECO:0000313" key="3">
    <source>
        <dbReference type="EMBL" id="NUU29720.1"/>
    </source>
</evidence>
<feature type="region of interest" description="Disordered" evidence="1">
    <location>
        <begin position="1"/>
        <end position="113"/>
    </location>
</feature>
<name>A0A850DZT9_9MICO</name>
<keyword evidence="2" id="KW-0472">Membrane</keyword>
<evidence type="ECO:0000313" key="4">
    <source>
        <dbReference type="Proteomes" id="UP000539146"/>
    </source>
</evidence>
<evidence type="ECO:0000256" key="1">
    <source>
        <dbReference type="SAM" id="MobiDB-lite"/>
    </source>
</evidence>
<feature type="transmembrane region" description="Helical" evidence="2">
    <location>
        <begin position="220"/>
        <end position="243"/>
    </location>
</feature>
<keyword evidence="2" id="KW-0812">Transmembrane</keyword>
<feature type="transmembrane region" description="Helical" evidence="2">
    <location>
        <begin position="123"/>
        <end position="145"/>
    </location>
</feature>
<feature type="compositionally biased region" description="Low complexity" evidence="1">
    <location>
        <begin position="95"/>
        <end position="109"/>
    </location>
</feature>
<evidence type="ECO:0000256" key="2">
    <source>
        <dbReference type="SAM" id="Phobius"/>
    </source>
</evidence>
<dbReference type="AlphaFoldDB" id="A0A850DZT9"/>
<dbReference type="Proteomes" id="UP000539146">
    <property type="component" value="Unassembled WGS sequence"/>
</dbReference>
<gene>
    <name evidence="3" type="ORF">HP467_16640</name>
</gene>
<dbReference type="RefSeq" id="WP_175326884.1">
    <property type="nucleotide sequence ID" value="NZ_BAAAWP010000001.1"/>
</dbReference>
<feature type="compositionally biased region" description="Basic and acidic residues" evidence="1">
    <location>
        <begin position="1"/>
        <end position="14"/>
    </location>
</feature>
<feature type="transmembrane region" description="Helical" evidence="2">
    <location>
        <begin position="190"/>
        <end position="213"/>
    </location>
</feature>
<comment type="caution">
    <text evidence="3">The sequence shown here is derived from an EMBL/GenBank/DDBJ whole genome shotgun (WGS) entry which is preliminary data.</text>
</comment>